<dbReference type="GO" id="GO:0006352">
    <property type="term" value="P:DNA-templated transcription initiation"/>
    <property type="evidence" value="ECO:0007669"/>
    <property type="project" value="InterPro"/>
</dbReference>
<dbReference type="PANTHER" id="PTHR43133">
    <property type="entry name" value="RNA POLYMERASE ECF-TYPE SIGMA FACTO"/>
    <property type="match status" value="1"/>
</dbReference>
<dbReference type="InterPro" id="IPR036388">
    <property type="entry name" value="WH-like_DNA-bd_sf"/>
</dbReference>
<dbReference type="InterPro" id="IPR014284">
    <property type="entry name" value="RNA_pol_sigma-70_dom"/>
</dbReference>
<comment type="caution">
    <text evidence="7">The sequence shown here is derived from an EMBL/GenBank/DDBJ whole genome shotgun (WGS) entry which is preliminary data.</text>
</comment>
<comment type="similarity">
    <text evidence="1">Belongs to the sigma-70 factor family. ECF subfamily.</text>
</comment>
<dbReference type="InterPro" id="IPR013325">
    <property type="entry name" value="RNA_pol_sigma_r2"/>
</dbReference>
<protein>
    <submittedName>
        <fullName evidence="7">Sigma-70 family RNA polymerase sigma factor</fullName>
    </submittedName>
</protein>
<evidence type="ECO:0000256" key="1">
    <source>
        <dbReference type="ARBA" id="ARBA00010641"/>
    </source>
</evidence>
<evidence type="ECO:0000259" key="6">
    <source>
        <dbReference type="Pfam" id="PF08281"/>
    </source>
</evidence>
<dbReference type="AlphaFoldDB" id="A0A934R642"/>
<dbReference type="Gene3D" id="1.10.10.10">
    <property type="entry name" value="Winged helix-like DNA-binding domain superfamily/Winged helix DNA-binding domain"/>
    <property type="match status" value="1"/>
</dbReference>
<dbReference type="SUPFAM" id="SSF88659">
    <property type="entry name" value="Sigma3 and sigma4 domains of RNA polymerase sigma factors"/>
    <property type="match status" value="1"/>
</dbReference>
<dbReference type="InterPro" id="IPR007627">
    <property type="entry name" value="RNA_pol_sigma70_r2"/>
</dbReference>
<keyword evidence="4" id="KW-0804">Transcription</keyword>
<evidence type="ECO:0000313" key="8">
    <source>
        <dbReference type="Proteomes" id="UP000658278"/>
    </source>
</evidence>
<feature type="domain" description="RNA polymerase sigma-70 region 2" evidence="5">
    <location>
        <begin position="29"/>
        <end position="97"/>
    </location>
</feature>
<dbReference type="Pfam" id="PF04542">
    <property type="entry name" value="Sigma70_r2"/>
    <property type="match status" value="1"/>
</dbReference>
<accession>A0A934R642</accession>
<gene>
    <name evidence="7" type="ORF">JIN81_03085</name>
</gene>
<dbReference type="Pfam" id="PF08281">
    <property type="entry name" value="Sigma70_r4_2"/>
    <property type="match status" value="1"/>
</dbReference>
<evidence type="ECO:0000259" key="5">
    <source>
        <dbReference type="Pfam" id="PF04542"/>
    </source>
</evidence>
<keyword evidence="8" id="KW-1185">Reference proteome</keyword>
<reference evidence="7" key="1">
    <citation type="submission" date="2021-01" db="EMBL/GenBank/DDBJ databases">
        <title>Modified the classification status of verrucomicrobia.</title>
        <authorList>
            <person name="Feng X."/>
        </authorList>
    </citation>
    <scope>NUCLEOTIDE SEQUENCE</scope>
    <source>
        <strain evidence="7">KCTC 22201</strain>
    </source>
</reference>
<keyword evidence="3" id="KW-0731">Sigma factor</keyword>
<dbReference type="InterPro" id="IPR013324">
    <property type="entry name" value="RNA_pol_sigma_r3/r4-like"/>
</dbReference>
<evidence type="ECO:0000256" key="3">
    <source>
        <dbReference type="ARBA" id="ARBA00023082"/>
    </source>
</evidence>
<dbReference type="EMBL" id="JAENII010000002">
    <property type="protein sequence ID" value="MBK1825989.1"/>
    <property type="molecule type" value="Genomic_DNA"/>
</dbReference>
<dbReference type="NCBIfam" id="TIGR02937">
    <property type="entry name" value="sigma70-ECF"/>
    <property type="match status" value="1"/>
</dbReference>
<dbReference type="CDD" id="cd06171">
    <property type="entry name" value="Sigma70_r4"/>
    <property type="match status" value="1"/>
</dbReference>
<dbReference type="GO" id="GO:0016987">
    <property type="term" value="F:sigma factor activity"/>
    <property type="evidence" value="ECO:0007669"/>
    <property type="project" value="UniProtKB-KW"/>
</dbReference>
<dbReference type="GO" id="GO:0003677">
    <property type="term" value="F:DNA binding"/>
    <property type="evidence" value="ECO:0007669"/>
    <property type="project" value="InterPro"/>
</dbReference>
<dbReference type="PANTHER" id="PTHR43133:SF51">
    <property type="entry name" value="RNA POLYMERASE SIGMA FACTOR"/>
    <property type="match status" value="1"/>
</dbReference>
<proteinExistence type="inferred from homology"/>
<dbReference type="Gene3D" id="1.10.1740.10">
    <property type="match status" value="1"/>
</dbReference>
<dbReference type="InterPro" id="IPR039425">
    <property type="entry name" value="RNA_pol_sigma-70-like"/>
</dbReference>
<feature type="domain" description="RNA polymerase sigma factor 70 region 4 type 2" evidence="6">
    <location>
        <begin position="136"/>
        <end position="183"/>
    </location>
</feature>
<dbReference type="Proteomes" id="UP000658278">
    <property type="component" value="Unassembled WGS sequence"/>
</dbReference>
<organism evidence="7 8">
    <name type="scientific">Haloferula rosea</name>
    <dbReference type="NCBI Taxonomy" id="490093"/>
    <lineage>
        <taxon>Bacteria</taxon>
        <taxon>Pseudomonadati</taxon>
        <taxon>Verrucomicrobiota</taxon>
        <taxon>Verrucomicrobiia</taxon>
        <taxon>Verrucomicrobiales</taxon>
        <taxon>Verrucomicrobiaceae</taxon>
        <taxon>Haloferula</taxon>
    </lineage>
</organism>
<evidence type="ECO:0000313" key="7">
    <source>
        <dbReference type="EMBL" id="MBK1825989.1"/>
    </source>
</evidence>
<name>A0A934R642_9BACT</name>
<keyword evidence="2" id="KW-0805">Transcription regulation</keyword>
<dbReference type="SUPFAM" id="SSF88946">
    <property type="entry name" value="Sigma2 domain of RNA polymerase sigma factors"/>
    <property type="match status" value="1"/>
</dbReference>
<evidence type="ECO:0000256" key="2">
    <source>
        <dbReference type="ARBA" id="ARBA00023015"/>
    </source>
</evidence>
<dbReference type="InterPro" id="IPR013249">
    <property type="entry name" value="RNA_pol_sigma70_r4_t2"/>
</dbReference>
<sequence length="199" mass="23070">MPDNTPRQDPDGDLVQRAQNGDTRAFDALILKYGEKLYGMIYNMTSNKEDTHDLLQDVFAKAYSSIGKFRGKSTFYTWIYQIAVNMTLNFLKKRKRRTGLSLNEMDSSVHQDPALVDTTHESNPEQQSTLHELQKRLNEAMQHLSESHRTVVTLFDIQGLPHAEIAKILKVSVGTVRSRLHYAHQQLQMHLQEFWEQRL</sequence>
<evidence type="ECO:0000256" key="4">
    <source>
        <dbReference type="ARBA" id="ARBA00023163"/>
    </source>
</evidence>